<proteinExistence type="predicted"/>
<protein>
    <recommendedName>
        <fullName evidence="3">VWA domain-containing protein</fullName>
    </recommendedName>
</protein>
<name>A0A848ETM5_MEGEL</name>
<organism evidence="1 2">
    <name type="scientific">Megasphaera elsdenii</name>
    <dbReference type="NCBI Taxonomy" id="907"/>
    <lineage>
        <taxon>Bacteria</taxon>
        <taxon>Bacillati</taxon>
        <taxon>Bacillota</taxon>
        <taxon>Negativicutes</taxon>
        <taxon>Veillonellales</taxon>
        <taxon>Veillonellaceae</taxon>
        <taxon>Megasphaera</taxon>
    </lineage>
</organism>
<accession>A0A848ETM5</accession>
<evidence type="ECO:0008006" key="3">
    <source>
        <dbReference type="Google" id="ProtNLM"/>
    </source>
</evidence>
<dbReference type="Proteomes" id="UP000536773">
    <property type="component" value="Unassembled WGS sequence"/>
</dbReference>
<reference evidence="1 2" key="1">
    <citation type="submission" date="2020-04" db="EMBL/GenBank/DDBJ databases">
        <authorList>
            <person name="Hitch T.C.A."/>
            <person name="Wylensek D."/>
            <person name="Clavel T."/>
        </authorList>
    </citation>
    <scope>NUCLEOTIDE SEQUENCE [LARGE SCALE GENOMIC DNA]</scope>
    <source>
        <strain evidence="1 2">WCA-386-APC-2A</strain>
    </source>
</reference>
<dbReference type="AlphaFoldDB" id="A0A848ETM5"/>
<sequence length="152" mass="17043">MMKENNIKIIFDLSGSMNELGRRAVLRTYFAAIHKQYPDIQFWGWNKTVFPVLKVKDIVARDIVSGEALVKFLGQGKNGGVFLLVSDGIWEKGIAEDIFTAARKKILSVQIGAYAKNLMLSEAAGNSKKVWEIEDLSMLLHHLLNGMEVDCD</sequence>
<evidence type="ECO:0000313" key="1">
    <source>
        <dbReference type="EMBL" id="NMK38745.1"/>
    </source>
</evidence>
<comment type="caution">
    <text evidence="1">The sequence shown here is derived from an EMBL/GenBank/DDBJ whole genome shotgun (WGS) entry which is preliminary data.</text>
</comment>
<gene>
    <name evidence="1" type="ORF">HG933_05045</name>
</gene>
<dbReference type="EMBL" id="JABBJH010000005">
    <property type="protein sequence ID" value="NMK38745.1"/>
    <property type="molecule type" value="Genomic_DNA"/>
</dbReference>
<evidence type="ECO:0000313" key="2">
    <source>
        <dbReference type="Proteomes" id="UP000536773"/>
    </source>
</evidence>